<sequence>MDMPAIISEYFPGISVESISEAVEDYQPAWQVIQHTWSNETLKEIMQGKVSVPDSVINEAIAESLKAESGGSEAADGGPGPGAEPPVTELKLTSRENGRLEIFANTKKIGRVEFSGTIEEFVHNKEDSHVTYRVRERALKDHGLASWFFSRISMSMSQKLFGKFDLGESLPTSIKGNYITVDCRKALEQSKLAKAEIKGYPVLDMLEIKNAVPHDGYIMFETRLNIPQEIQVAALDLLLRRHTQEGN</sequence>
<dbReference type="Proteomes" id="UP000433181">
    <property type="component" value="Unassembled WGS sequence"/>
</dbReference>
<dbReference type="EMBL" id="VUNR01000024">
    <property type="protein sequence ID" value="MSU09491.1"/>
    <property type="molecule type" value="Genomic_DNA"/>
</dbReference>
<gene>
    <name evidence="2" type="ORF">FYJ84_10915</name>
</gene>
<evidence type="ECO:0000256" key="1">
    <source>
        <dbReference type="SAM" id="MobiDB-lite"/>
    </source>
</evidence>
<organism evidence="2 3">
    <name type="scientific">Anaerovibrio slackiae</name>
    <dbReference type="NCBI Taxonomy" id="2652309"/>
    <lineage>
        <taxon>Bacteria</taxon>
        <taxon>Bacillati</taxon>
        <taxon>Bacillota</taxon>
        <taxon>Negativicutes</taxon>
        <taxon>Selenomonadales</taxon>
        <taxon>Selenomonadaceae</taxon>
        <taxon>Anaerovibrio</taxon>
    </lineage>
</organism>
<dbReference type="RefSeq" id="WP_154407662.1">
    <property type="nucleotide sequence ID" value="NZ_JAQXJM010000081.1"/>
</dbReference>
<protein>
    <submittedName>
        <fullName evidence="2">Uncharacterized protein</fullName>
    </submittedName>
</protein>
<proteinExistence type="predicted"/>
<name>A0A6I2UJX3_9FIRM</name>
<keyword evidence="3" id="KW-1185">Reference proteome</keyword>
<evidence type="ECO:0000313" key="3">
    <source>
        <dbReference type="Proteomes" id="UP000433181"/>
    </source>
</evidence>
<feature type="compositionally biased region" description="Low complexity" evidence="1">
    <location>
        <begin position="67"/>
        <end position="76"/>
    </location>
</feature>
<reference evidence="2 3" key="1">
    <citation type="submission" date="2019-08" db="EMBL/GenBank/DDBJ databases">
        <title>In-depth cultivation of the pig gut microbiome towards novel bacterial diversity and tailored functional studies.</title>
        <authorList>
            <person name="Wylensek D."/>
            <person name="Hitch T.C.A."/>
            <person name="Clavel T."/>
        </authorList>
    </citation>
    <scope>NUCLEOTIDE SEQUENCE [LARGE SCALE GENOMIC DNA]</scope>
    <source>
        <strain evidence="2 3">WCA-693-APC-5D-A</strain>
    </source>
</reference>
<dbReference type="AlphaFoldDB" id="A0A6I2UJX3"/>
<comment type="caution">
    <text evidence="2">The sequence shown here is derived from an EMBL/GenBank/DDBJ whole genome shotgun (WGS) entry which is preliminary data.</text>
</comment>
<dbReference type="GeneID" id="96779438"/>
<accession>A0A6I2UJX3</accession>
<evidence type="ECO:0000313" key="2">
    <source>
        <dbReference type="EMBL" id="MSU09491.1"/>
    </source>
</evidence>
<feature type="region of interest" description="Disordered" evidence="1">
    <location>
        <begin position="67"/>
        <end position="88"/>
    </location>
</feature>